<evidence type="ECO:0000313" key="5">
    <source>
        <dbReference type="EMBL" id="CAH9101611.1"/>
    </source>
</evidence>
<comment type="caution">
    <text evidence="5">The sequence shown here is derived from an EMBL/GenBank/DDBJ whole genome shotgun (WGS) entry which is preliminary data.</text>
</comment>
<dbReference type="GO" id="GO:0004445">
    <property type="term" value="F:inositol-polyphosphate 5-phosphatase activity"/>
    <property type="evidence" value="ECO:0007669"/>
    <property type="project" value="InterPro"/>
</dbReference>
<dbReference type="InterPro" id="IPR045849">
    <property type="entry name" value="IP5P_plant"/>
</dbReference>
<dbReference type="SUPFAM" id="SSF56219">
    <property type="entry name" value="DNase I-like"/>
    <property type="match status" value="1"/>
</dbReference>
<sequence>MKHSSRHRRQAERSWAEVLRFGSTCIQLFWPRVVVRKLLNISGKGSDYSADAESDSDSDADQDACKLPGESQLKDAIEGDVEIDGNETVIRIRRRKSETFRAQYINKKEIRVCTGTWNVGGKVPPDDLDLDGWLDIDKPADIYVLGFQEVIPLNAGNIFGAEDSTPILKWENIIRETLNKAPPVKKFKSRSDPPSPSRFNPSESFSDIEEEIAPKFDSDGEEEFVPLVEEFNDFVDASDLTMSGYDPIVSADVTGSSRICEVTMPVRAGVERIFSISKKLDRLESLDNLKHDDSEENLEENKIYYDKKLTETLTGVQKIGLSWPEPPLNFLPQCAFERPVSHKATKSLRALMSLGVYSSIKSNTHGQNRMQPDVALLAKLDLESLMKLKRRPPYVRIVSKQLVGIFLTIWVHRSLRKHIQNLNVSTVGVGAMGYIGNKGSISVSMSLYQTLFCFICTHLPSGDKDGDAAKRCADVYEIHRRAHFNTYSGVGLPKSINDHEINLISSSCSALAKKRNEDGCFVNGQRVDCLGFCFWFKFNGAEHITRRIIWLGDLNYRINLSYEKTLELISKKDWPKLIESDELIRELKKGRAFDGWSEGILNFPPTYKYEMNSDKYHGEDPKPGRRTPAWCDRILSSGKGMRLLSYRRCEIRLSDHRPVTATYVVEVEVFSSRKLQRALTYTDAELQNEEVVMDVGIENIMS</sequence>
<accession>A0A9P0ZJK9</accession>
<evidence type="ECO:0000256" key="2">
    <source>
        <dbReference type="ARBA" id="ARBA00022801"/>
    </source>
</evidence>
<feature type="region of interest" description="Disordered" evidence="3">
    <location>
        <begin position="184"/>
        <end position="204"/>
    </location>
</feature>
<proteinExistence type="inferred from homology"/>
<dbReference type="Proteomes" id="UP001152484">
    <property type="component" value="Unassembled WGS sequence"/>
</dbReference>
<dbReference type="PANTHER" id="PTHR45666">
    <property type="entry name" value="TYPE IV INOSITOL POLYPHOSPHATE 5-PHOSPHATASE 9"/>
    <property type="match status" value="1"/>
</dbReference>
<dbReference type="InterPro" id="IPR000300">
    <property type="entry name" value="IPPc"/>
</dbReference>
<dbReference type="InterPro" id="IPR036691">
    <property type="entry name" value="Endo/exonu/phosph_ase_sf"/>
</dbReference>
<dbReference type="OrthoDB" id="62798at2759"/>
<dbReference type="GO" id="GO:0046856">
    <property type="term" value="P:phosphatidylinositol dephosphorylation"/>
    <property type="evidence" value="ECO:0007669"/>
    <property type="project" value="InterPro"/>
</dbReference>
<feature type="domain" description="Inositol polyphosphate-related phosphatase" evidence="4">
    <location>
        <begin position="308"/>
        <end position="671"/>
    </location>
</feature>
<evidence type="ECO:0000259" key="4">
    <source>
        <dbReference type="SMART" id="SM00128"/>
    </source>
</evidence>
<evidence type="ECO:0000256" key="1">
    <source>
        <dbReference type="ARBA" id="ARBA00010768"/>
    </source>
</evidence>
<keyword evidence="6" id="KW-1185">Reference proteome</keyword>
<dbReference type="GO" id="GO:0004439">
    <property type="term" value="F:phosphatidylinositol-4,5-bisphosphate 5-phosphatase activity"/>
    <property type="evidence" value="ECO:0007669"/>
    <property type="project" value="TreeGrafter"/>
</dbReference>
<reference evidence="5" key="1">
    <citation type="submission" date="2022-07" db="EMBL/GenBank/DDBJ databases">
        <authorList>
            <person name="Macas J."/>
            <person name="Novak P."/>
            <person name="Neumann P."/>
        </authorList>
    </citation>
    <scope>NUCLEOTIDE SEQUENCE</scope>
</reference>
<dbReference type="PANTHER" id="PTHR45666:SF5">
    <property type="entry name" value="TYPE IV INOSITOL POLYPHOSPHATE 5-PHOSPHATASE 3"/>
    <property type="match status" value="1"/>
</dbReference>
<dbReference type="Pfam" id="PF22669">
    <property type="entry name" value="Exo_endo_phos2"/>
    <property type="match status" value="2"/>
</dbReference>
<organism evidence="5 6">
    <name type="scientific">Cuscuta europaea</name>
    <name type="common">European dodder</name>
    <dbReference type="NCBI Taxonomy" id="41803"/>
    <lineage>
        <taxon>Eukaryota</taxon>
        <taxon>Viridiplantae</taxon>
        <taxon>Streptophyta</taxon>
        <taxon>Embryophyta</taxon>
        <taxon>Tracheophyta</taxon>
        <taxon>Spermatophyta</taxon>
        <taxon>Magnoliopsida</taxon>
        <taxon>eudicotyledons</taxon>
        <taxon>Gunneridae</taxon>
        <taxon>Pentapetalae</taxon>
        <taxon>asterids</taxon>
        <taxon>lamiids</taxon>
        <taxon>Solanales</taxon>
        <taxon>Convolvulaceae</taxon>
        <taxon>Cuscuteae</taxon>
        <taxon>Cuscuta</taxon>
        <taxon>Cuscuta subgen. Cuscuta</taxon>
    </lineage>
</organism>
<evidence type="ECO:0000313" key="6">
    <source>
        <dbReference type="Proteomes" id="UP001152484"/>
    </source>
</evidence>
<name>A0A9P0ZJK9_CUSEU</name>
<evidence type="ECO:0000256" key="3">
    <source>
        <dbReference type="SAM" id="MobiDB-lite"/>
    </source>
</evidence>
<dbReference type="EMBL" id="CAMAPE010000038">
    <property type="protein sequence ID" value="CAH9101611.1"/>
    <property type="molecule type" value="Genomic_DNA"/>
</dbReference>
<comment type="similarity">
    <text evidence="1">Belongs to the inositol polyphosphate 5-phosphatase family.</text>
</comment>
<dbReference type="Gene3D" id="3.60.10.10">
    <property type="entry name" value="Endonuclease/exonuclease/phosphatase"/>
    <property type="match status" value="2"/>
</dbReference>
<dbReference type="SMART" id="SM00128">
    <property type="entry name" value="IPPc"/>
    <property type="match status" value="1"/>
</dbReference>
<dbReference type="GO" id="GO:0034485">
    <property type="term" value="F:phosphatidylinositol-3,4,5-trisphosphate 5-phosphatase activity"/>
    <property type="evidence" value="ECO:0007669"/>
    <property type="project" value="TreeGrafter"/>
</dbReference>
<gene>
    <name evidence="5" type="ORF">CEURO_LOCUS15461</name>
</gene>
<keyword evidence="2" id="KW-0378">Hydrolase</keyword>
<dbReference type="AlphaFoldDB" id="A0A9P0ZJK9"/>
<protein>
    <recommendedName>
        <fullName evidence="4">Inositol polyphosphate-related phosphatase domain-containing protein</fullName>
    </recommendedName>
</protein>